<evidence type="ECO:0000313" key="3">
    <source>
        <dbReference type="Proteomes" id="UP000051957"/>
    </source>
</evidence>
<reference evidence="2 3" key="1">
    <citation type="journal article" date="2015" name="Genome Announc.">
        <title>Expanding the biotechnology potential of lactobacilli through comparative genomics of 213 strains and associated genera.</title>
        <authorList>
            <person name="Sun Z."/>
            <person name="Harris H.M."/>
            <person name="McCann A."/>
            <person name="Guo C."/>
            <person name="Argimon S."/>
            <person name="Zhang W."/>
            <person name="Yang X."/>
            <person name="Jeffery I.B."/>
            <person name="Cooney J.C."/>
            <person name="Kagawa T.F."/>
            <person name="Liu W."/>
            <person name="Song Y."/>
            <person name="Salvetti E."/>
            <person name="Wrobel A."/>
            <person name="Rasinkangas P."/>
            <person name="Parkhill J."/>
            <person name="Rea M.C."/>
            <person name="O'Sullivan O."/>
            <person name="Ritari J."/>
            <person name="Douillard F.P."/>
            <person name="Paul Ross R."/>
            <person name="Yang R."/>
            <person name="Briner A.E."/>
            <person name="Felis G.E."/>
            <person name="de Vos W.M."/>
            <person name="Barrangou R."/>
            <person name="Klaenhammer T.R."/>
            <person name="Caufield P.W."/>
            <person name="Cui Y."/>
            <person name="Zhang H."/>
            <person name="O'Toole P.W."/>
        </authorList>
    </citation>
    <scope>NUCLEOTIDE SEQUENCE [LARGE SCALE GENOMIC DNA]</scope>
    <source>
        <strain evidence="2 3">DSM 5707</strain>
    </source>
</reference>
<accession>A0A0R1Z1T5</accession>
<protein>
    <submittedName>
        <fullName evidence="2">Uncharacterized protein</fullName>
    </submittedName>
</protein>
<name>A0A0R1Z1T5_9LACO</name>
<organism evidence="2 3">
    <name type="scientific">Lentilactobacillus parabuchneri DSM 5707 = NBRC 107865</name>
    <dbReference type="NCBI Taxonomy" id="1423784"/>
    <lineage>
        <taxon>Bacteria</taxon>
        <taxon>Bacillati</taxon>
        <taxon>Bacillota</taxon>
        <taxon>Bacilli</taxon>
        <taxon>Lactobacillales</taxon>
        <taxon>Lactobacillaceae</taxon>
        <taxon>Lentilactobacillus</taxon>
    </lineage>
</organism>
<dbReference type="Proteomes" id="UP000051957">
    <property type="component" value="Unassembled WGS sequence"/>
</dbReference>
<dbReference type="AlphaFoldDB" id="A0A0R1Z1T5"/>
<feature type="transmembrane region" description="Helical" evidence="1">
    <location>
        <begin position="12"/>
        <end position="31"/>
    </location>
</feature>
<proteinExistence type="predicted"/>
<keyword evidence="1" id="KW-0472">Membrane</keyword>
<evidence type="ECO:0000256" key="1">
    <source>
        <dbReference type="SAM" id="Phobius"/>
    </source>
</evidence>
<gene>
    <name evidence="2" type="ORF">FC51_GL000733</name>
</gene>
<dbReference type="PATRIC" id="fig|1423784.4.peg.737"/>
<keyword evidence="1" id="KW-1133">Transmembrane helix</keyword>
<dbReference type="EMBL" id="AZGK01000013">
    <property type="protein sequence ID" value="KRM45819.1"/>
    <property type="molecule type" value="Genomic_DNA"/>
</dbReference>
<comment type="caution">
    <text evidence="2">The sequence shown here is derived from an EMBL/GenBank/DDBJ whole genome shotgun (WGS) entry which is preliminary data.</text>
</comment>
<evidence type="ECO:0000313" key="2">
    <source>
        <dbReference type="EMBL" id="KRM45819.1"/>
    </source>
</evidence>
<keyword evidence="1" id="KW-0812">Transmembrane</keyword>
<sequence>MMKNNQHTVLRKTLYSIVVIVLFLFLVSTISPKNAVRTTMLLHGASPVAAFQCDPVYAPKTSKSLGENLYSISNKYAYKNGYGTQISLFHMKTYLGIFHFAAPTIPFLP</sequence>